<dbReference type="InParanoid" id="D8LAW7"/>
<evidence type="ECO:0000313" key="3">
    <source>
        <dbReference type="Proteomes" id="UP000002630"/>
    </source>
</evidence>
<feature type="compositionally biased region" description="Gly residues" evidence="1">
    <location>
        <begin position="229"/>
        <end position="241"/>
    </location>
</feature>
<feature type="compositionally biased region" description="Basic residues" evidence="1">
    <location>
        <begin position="1"/>
        <end position="15"/>
    </location>
</feature>
<feature type="compositionally biased region" description="Gly residues" evidence="1">
    <location>
        <begin position="63"/>
        <end position="78"/>
    </location>
</feature>
<feature type="compositionally biased region" description="Low complexity" evidence="1">
    <location>
        <begin position="157"/>
        <end position="166"/>
    </location>
</feature>
<proteinExistence type="predicted"/>
<name>D8LAW7_ECTSI</name>
<gene>
    <name evidence="2" type="ORF">Esi_0000_0063</name>
</gene>
<feature type="region of interest" description="Disordered" evidence="1">
    <location>
        <begin position="61"/>
        <end position="114"/>
    </location>
</feature>
<protein>
    <submittedName>
        <fullName evidence="2">Uncharacterized protein</fullName>
    </submittedName>
</protein>
<dbReference type="EMBL" id="FN649726">
    <property type="protein sequence ID" value="CBN76476.1"/>
    <property type="molecule type" value="Genomic_DNA"/>
</dbReference>
<evidence type="ECO:0000256" key="1">
    <source>
        <dbReference type="SAM" id="MobiDB-lite"/>
    </source>
</evidence>
<feature type="compositionally biased region" description="Acidic residues" evidence="1">
    <location>
        <begin position="189"/>
        <end position="206"/>
    </location>
</feature>
<feature type="compositionally biased region" description="Acidic residues" evidence="1">
    <location>
        <begin position="309"/>
        <end position="318"/>
    </location>
</feature>
<organism evidence="2 3">
    <name type="scientific">Ectocarpus siliculosus</name>
    <name type="common">Brown alga</name>
    <name type="synonym">Conferva siliculosa</name>
    <dbReference type="NCBI Taxonomy" id="2880"/>
    <lineage>
        <taxon>Eukaryota</taxon>
        <taxon>Sar</taxon>
        <taxon>Stramenopiles</taxon>
        <taxon>Ochrophyta</taxon>
        <taxon>PX clade</taxon>
        <taxon>Phaeophyceae</taxon>
        <taxon>Ectocarpales</taxon>
        <taxon>Ectocarpaceae</taxon>
        <taxon>Ectocarpus</taxon>
    </lineage>
</organism>
<feature type="compositionally biased region" description="Acidic residues" evidence="1">
    <location>
        <begin position="168"/>
        <end position="181"/>
    </location>
</feature>
<accession>D8LAW7</accession>
<keyword evidence="3" id="KW-1185">Reference proteome</keyword>
<feature type="compositionally biased region" description="Low complexity" evidence="1">
    <location>
        <begin position="411"/>
        <end position="446"/>
    </location>
</feature>
<evidence type="ECO:0000313" key="2">
    <source>
        <dbReference type="EMBL" id="CBN76476.1"/>
    </source>
</evidence>
<feature type="region of interest" description="Disordered" evidence="1">
    <location>
        <begin position="131"/>
        <end position="249"/>
    </location>
</feature>
<feature type="region of interest" description="Disordered" evidence="1">
    <location>
        <begin position="373"/>
        <end position="469"/>
    </location>
</feature>
<dbReference type="Proteomes" id="UP000002630">
    <property type="component" value="Linkage Group LG01"/>
</dbReference>
<reference evidence="2 3" key="1">
    <citation type="journal article" date="2010" name="Nature">
        <title>The Ectocarpus genome and the independent evolution of multicellularity in brown algae.</title>
        <authorList>
            <person name="Cock J.M."/>
            <person name="Sterck L."/>
            <person name="Rouze P."/>
            <person name="Scornet D."/>
            <person name="Allen A.E."/>
            <person name="Amoutzias G."/>
            <person name="Anthouard V."/>
            <person name="Artiguenave F."/>
            <person name="Aury J.M."/>
            <person name="Badger J.H."/>
            <person name="Beszteri B."/>
            <person name="Billiau K."/>
            <person name="Bonnet E."/>
            <person name="Bothwell J.H."/>
            <person name="Bowler C."/>
            <person name="Boyen C."/>
            <person name="Brownlee C."/>
            <person name="Carrano C.J."/>
            <person name="Charrier B."/>
            <person name="Cho G.Y."/>
            <person name="Coelho S.M."/>
            <person name="Collen J."/>
            <person name="Corre E."/>
            <person name="Da Silva C."/>
            <person name="Delage L."/>
            <person name="Delaroque N."/>
            <person name="Dittami S.M."/>
            <person name="Doulbeau S."/>
            <person name="Elias M."/>
            <person name="Farnham G."/>
            <person name="Gachon C.M."/>
            <person name="Gschloessl B."/>
            <person name="Heesch S."/>
            <person name="Jabbari K."/>
            <person name="Jubin C."/>
            <person name="Kawai H."/>
            <person name="Kimura K."/>
            <person name="Kloareg B."/>
            <person name="Kupper F.C."/>
            <person name="Lang D."/>
            <person name="Le Bail A."/>
            <person name="Leblanc C."/>
            <person name="Lerouge P."/>
            <person name="Lohr M."/>
            <person name="Lopez P.J."/>
            <person name="Martens C."/>
            <person name="Maumus F."/>
            <person name="Michel G."/>
            <person name="Miranda-Saavedra D."/>
            <person name="Morales J."/>
            <person name="Moreau H."/>
            <person name="Motomura T."/>
            <person name="Nagasato C."/>
            <person name="Napoli C.A."/>
            <person name="Nelson D.R."/>
            <person name="Nyvall-Collen P."/>
            <person name="Peters A.F."/>
            <person name="Pommier C."/>
            <person name="Potin P."/>
            <person name="Poulain J."/>
            <person name="Quesneville H."/>
            <person name="Read B."/>
            <person name="Rensing S.A."/>
            <person name="Ritter A."/>
            <person name="Rousvoal S."/>
            <person name="Samanta M."/>
            <person name="Samson G."/>
            <person name="Schroeder D.C."/>
            <person name="Segurens B."/>
            <person name="Strittmatter M."/>
            <person name="Tonon T."/>
            <person name="Tregear J.W."/>
            <person name="Valentin K."/>
            <person name="von Dassow P."/>
            <person name="Yamagishi T."/>
            <person name="Van de Peer Y."/>
            <person name="Wincker P."/>
        </authorList>
    </citation>
    <scope>NUCLEOTIDE SEQUENCE [LARGE SCALE GENOMIC DNA]</scope>
    <source>
        <strain evidence="3">Ec32 / CCAP1310/4</strain>
    </source>
</reference>
<feature type="region of interest" description="Disordered" evidence="1">
    <location>
        <begin position="299"/>
        <end position="336"/>
    </location>
</feature>
<feature type="compositionally biased region" description="Acidic residues" evidence="1">
    <location>
        <begin position="392"/>
        <end position="401"/>
    </location>
</feature>
<dbReference type="AlphaFoldDB" id="D8LAW7"/>
<feature type="compositionally biased region" description="Basic and acidic residues" evidence="1">
    <location>
        <begin position="373"/>
        <end position="383"/>
    </location>
</feature>
<feature type="region of interest" description="Disordered" evidence="1">
    <location>
        <begin position="1"/>
        <end position="29"/>
    </location>
</feature>
<dbReference type="EMBL" id="FN647682">
    <property type="protein sequence ID" value="CBN76476.1"/>
    <property type="molecule type" value="Genomic_DNA"/>
</dbReference>
<sequence>MNFFGKGKKGGKKRQQPGVPEPAIDFSSPDAFSEENMAKMSGVDTVAFDENDPSLMAELAELGWGGDDSAGAAAGGGATVARPPAGHRPRPDAAPGGDGGLGPSAAPRREASGNDLLRSLGLSLNSLGDQELTEDDLQDADLLGELGEVSGGAEFDAAAPTNTAEGETGGEYEDDDDDEAVEPDRESESEVEEEDMLALGELEEEPMVPAKPALPPRQPASTTASSRGSDGGGGGGGGGAATGEMARLEQELEILRHRALELKKAGDRAGALEAMRAARSADHELAVMRTLETARKVATVRTEYVPPPSDEEEDDDEAPTPSPAGAGAGGGGGKPVSAELVMKQVKILYQRAIELKKEGRKAEAMACLKRAKSLEADLRREAQGKGLVGSSEETEETEEGGDGGKRPSFVRQASARSRRSSLAAADAPPSAARAESRSGSRSGLPPSVKPATKPKVFPAERDPVQRPGRRALCCREAAHGEGKVFGQEG</sequence>